<feature type="domain" description="Cgl0159-like" evidence="1">
    <location>
        <begin position="42"/>
        <end position="292"/>
    </location>
</feature>
<reference evidence="3" key="1">
    <citation type="journal article" date="2019" name="Int. J. Syst. Evol. Microbiol.">
        <title>The Global Catalogue of Microorganisms (GCM) 10K type strain sequencing project: providing services to taxonomists for standard genome sequencing and annotation.</title>
        <authorList>
            <consortium name="The Broad Institute Genomics Platform"/>
            <consortium name="The Broad Institute Genome Sequencing Center for Infectious Disease"/>
            <person name="Wu L."/>
            <person name="Ma J."/>
        </authorList>
    </citation>
    <scope>NUCLEOTIDE SEQUENCE [LARGE SCALE GENOMIC DNA]</scope>
    <source>
        <strain evidence="3">JCM 17388</strain>
    </source>
</reference>
<evidence type="ECO:0000313" key="2">
    <source>
        <dbReference type="EMBL" id="GAA4202496.1"/>
    </source>
</evidence>
<dbReference type="SUPFAM" id="SSF51569">
    <property type="entry name" value="Aldolase"/>
    <property type="match status" value="1"/>
</dbReference>
<evidence type="ECO:0000259" key="1">
    <source>
        <dbReference type="Pfam" id="PF22649"/>
    </source>
</evidence>
<organism evidence="2 3">
    <name type="scientific">Streptosporangium oxazolinicum</name>
    <dbReference type="NCBI Taxonomy" id="909287"/>
    <lineage>
        <taxon>Bacteria</taxon>
        <taxon>Bacillati</taxon>
        <taxon>Actinomycetota</taxon>
        <taxon>Actinomycetes</taxon>
        <taxon>Streptosporangiales</taxon>
        <taxon>Streptosporangiaceae</taxon>
        <taxon>Streptosporangium</taxon>
    </lineage>
</organism>
<accession>A0ABP8BAX2</accession>
<dbReference type="Pfam" id="PF22649">
    <property type="entry name" value="Cgl0159"/>
    <property type="match status" value="1"/>
</dbReference>
<gene>
    <name evidence="2" type="ORF">GCM10022252_58740</name>
</gene>
<dbReference type="Gene3D" id="3.20.20.70">
    <property type="entry name" value="Aldolase class I"/>
    <property type="match status" value="1"/>
</dbReference>
<keyword evidence="3" id="KW-1185">Reference proteome</keyword>
<name>A0ABP8BAX2_9ACTN</name>
<dbReference type="InterPro" id="IPR013785">
    <property type="entry name" value="Aldolase_TIM"/>
</dbReference>
<evidence type="ECO:0000313" key="3">
    <source>
        <dbReference type="Proteomes" id="UP001501251"/>
    </source>
</evidence>
<dbReference type="RefSeq" id="WP_344921350.1">
    <property type="nucleotide sequence ID" value="NZ_BAABAQ010000012.1"/>
</dbReference>
<dbReference type="Proteomes" id="UP001501251">
    <property type="component" value="Unassembled WGS sequence"/>
</dbReference>
<protein>
    <submittedName>
        <fullName evidence="2">Aldolase</fullName>
    </submittedName>
</protein>
<sequence>MSETTGPRLDHRTLTETRARFPGRIAEAAAARRRRSLLEERDRLLIVAADHTARGVVGVGSRPGAMESRVELLERLCVALSRPGVDGLLGTPDIVEDLLLLGALEGKIVIGSMNRGGLHGSAFEFDDRFTAYDTPSIVRTRLDGGKMLCRIGVDDPATARTLEACGRAVTELASHDLVAMIEPFWSRRVGGAVTHDLSPEGVIRSMHVAQALGATSARTWLKIPVVDDMERVTRATTLPTLLLGGDPGGAPELTYATWREALRLPGVRGLVVGRALLYPSDDDVAAAVDTAAAMLEVP</sequence>
<proteinExistence type="predicted"/>
<comment type="caution">
    <text evidence="2">The sequence shown here is derived from an EMBL/GenBank/DDBJ whole genome shotgun (WGS) entry which is preliminary data.</text>
</comment>
<dbReference type="EMBL" id="BAABAQ010000012">
    <property type="protein sequence ID" value="GAA4202496.1"/>
    <property type="molecule type" value="Genomic_DNA"/>
</dbReference>
<dbReference type="InterPro" id="IPR054574">
    <property type="entry name" value="Cgl0159_dom"/>
</dbReference>